<comment type="caution">
    <text evidence="2">The sequence shown here is derived from an EMBL/GenBank/DDBJ whole genome shotgun (WGS) entry which is preliminary data.</text>
</comment>
<name>A0A8I2YGV5_9AGAM</name>
<reference evidence="2" key="1">
    <citation type="submission" date="2021-03" db="EMBL/GenBank/DDBJ databases">
        <title>Evolutionary innovations through gain and loss of genes in the ectomycorrhizal Boletales.</title>
        <authorList>
            <person name="Wu G."/>
            <person name="Miyauchi S."/>
            <person name="Morin E."/>
            <person name="Yang Z.-L."/>
            <person name="Xu J."/>
            <person name="Martin F.M."/>
        </authorList>
    </citation>
    <scope>NUCLEOTIDE SEQUENCE</scope>
    <source>
        <strain evidence="2">BR01</strain>
    </source>
</reference>
<keyword evidence="3" id="KW-1185">Reference proteome</keyword>
<dbReference type="Proteomes" id="UP000683000">
    <property type="component" value="Unassembled WGS sequence"/>
</dbReference>
<evidence type="ECO:0000313" key="2">
    <source>
        <dbReference type="EMBL" id="KAG6371994.1"/>
    </source>
</evidence>
<sequence>MITEAVVAKLARRLPSGTLDDLVEAPAVPLVSGATPNDMLPPPIPIVDAHDLPINVFPPSSLQRRVPRPVPPILGTVSSSADEVVLVQATPSDNAARTAGHGNAPQHTMGTAMKDAAMSNGSSPTKATNRKTHSNGDSVLPLLPPSPPHRSTKEILPCASRVRPGRREVRDASKAFSEG</sequence>
<evidence type="ECO:0000256" key="1">
    <source>
        <dbReference type="SAM" id="MobiDB-lite"/>
    </source>
</evidence>
<proteinExistence type="predicted"/>
<feature type="region of interest" description="Disordered" evidence="1">
    <location>
        <begin position="115"/>
        <end position="179"/>
    </location>
</feature>
<dbReference type="EMBL" id="JAGFBS010000031">
    <property type="protein sequence ID" value="KAG6371994.1"/>
    <property type="molecule type" value="Genomic_DNA"/>
</dbReference>
<organism evidence="2 3">
    <name type="scientific">Boletus reticuloceps</name>
    <dbReference type="NCBI Taxonomy" id="495285"/>
    <lineage>
        <taxon>Eukaryota</taxon>
        <taxon>Fungi</taxon>
        <taxon>Dikarya</taxon>
        <taxon>Basidiomycota</taxon>
        <taxon>Agaricomycotina</taxon>
        <taxon>Agaricomycetes</taxon>
        <taxon>Agaricomycetidae</taxon>
        <taxon>Boletales</taxon>
        <taxon>Boletineae</taxon>
        <taxon>Boletaceae</taxon>
        <taxon>Boletoideae</taxon>
        <taxon>Boletus</taxon>
    </lineage>
</organism>
<gene>
    <name evidence="2" type="ORF">JVT61DRAFT_9013</name>
</gene>
<evidence type="ECO:0000313" key="3">
    <source>
        <dbReference type="Proteomes" id="UP000683000"/>
    </source>
</evidence>
<dbReference type="AlphaFoldDB" id="A0A8I2YGV5"/>
<protein>
    <submittedName>
        <fullName evidence="2">Uncharacterized protein</fullName>
    </submittedName>
</protein>
<accession>A0A8I2YGV5</accession>